<gene>
    <name evidence="8" type="primary">BHLH111_1</name>
    <name evidence="8" type="ORF">g.50587</name>
</gene>
<dbReference type="EMBL" id="GDJX01009878">
    <property type="protein sequence ID" value="JAT58058.1"/>
    <property type="molecule type" value="Transcribed_RNA"/>
</dbReference>
<evidence type="ECO:0000259" key="7">
    <source>
        <dbReference type="PROSITE" id="PS50888"/>
    </source>
</evidence>
<evidence type="ECO:0000256" key="6">
    <source>
        <dbReference type="SAM" id="MobiDB-lite"/>
    </source>
</evidence>
<protein>
    <submittedName>
        <fullName evidence="8">Transcription factor bHLH111</fullName>
    </submittedName>
</protein>
<dbReference type="InterPro" id="IPR045239">
    <property type="entry name" value="bHLH95_bHLH"/>
</dbReference>
<dbReference type="PANTHER" id="PTHR16223:SF171">
    <property type="entry name" value="BASIC HELIX-LOOP-HELIX (BHLH) DNA-BINDING SUPERFAMILY PROTEIN"/>
    <property type="match status" value="1"/>
</dbReference>
<sequence length="492" mass="53905">MPMMAQEASEASVASTSSSGPNWWDVQLNTAAASTSWSHHLHPWQPHNPNSNSSCEEDISISTTTFTNASNQSGLSADSAPTDLAGDHAENHLWSQVFLGVGSVGDMRNTHNEGENFLEVLSSKSHTTEMSEPACNYLKKLDGSWGTFANPTPSFNNLDKQMNTYNGCFMEHEKLNNLSDLVNNWSIAPPASQACSRHMNSPNTCSSSLSNPMARYMEPGFSHIKHEAHMSPTYSGDGTAASDGSSGALYKHQMKRERQHQEFSSHNSGYHIGLSSPLAGINKYYGTGVPDAQWSSTRSYSDLVSFGGCLSKPLIDFRGSKSCVRSLDSAENRKQGLEAAPSKRGSGSHPSVTSDGKKKRSEDNTETHTKKSKHESSTAPSVKLQVPKVKLGERITALQQIVSPFGKTDTASVLMETINYIKFLHEQVQLLSDPYMKPGVNKDHNTWGGLETRADLKSRGLCLLPVSCIPQVYRENNGPDYWTPTYRGCLYR</sequence>
<accession>A0A1D1YTT5</accession>
<comment type="similarity">
    <text evidence="2">Belongs to the bHLH protein family.</text>
</comment>
<evidence type="ECO:0000256" key="4">
    <source>
        <dbReference type="ARBA" id="ARBA00023163"/>
    </source>
</evidence>
<dbReference type="InterPro" id="IPR036638">
    <property type="entry name" value="HLH_DNA-bd_sf"/>
</dbReference>
<reference evidence="8" key="1">
    <citation type="submission" date="2015-07" db="EMBL/GenBank/DDBJ databases">
        <title>Transcriptome Assembly of Anthurium amnicola.</title>
        <authorList>
            <person name="Suzuki J."/>
        </authorList>
    </citation>
    <scope>NUCLEOTIDE SEQUENCE</scope>
</reference>
<dbReference type="GO" id="GO:0005634">
    <property type="term" value="C:nucleus"/>
    <property type="evidence" value="ECO:0007669"/>
    <property type="project" value="UniProtKB-SubCell"/>
</dbReference>
<evidence type="ECO:0000256" key="5">
    <source>
        <dbReference type="ARBA" id="ARBA00023242"/>
    </source>
</evidence>
<evidence type="ECO:0000313" key="8">
    <source>
        <dbReference type="EMBL" id="JAT58058.1"/>
    </source>
</evidence>
<evidence type="ECO:0000256" key="2">
    <source>
        <dbReference type="ARBA" id="ARBA00005510"/>
    </source>
</evidence>
<feature type="compositionally biased region" description="Basic and acidic residues" evidence="6">
    <location>
        <begin position="360"/>
        <end position="369"/>
    </location>
</feature>
<dbReference type="CDD" id="cd11393">
    <property type="entry name" value="bHLH_AtbHLH_like"/>
    <property type="match status" value="1"/>
</dbReference>
<dbReference type="GO" id="GO:0046983">
    <property type="term" value="F:protein dimerization activity"/>
    <property type="evidence" value="ECO:0007669"/>
    <property type="project" value="InterPro"/>
</dbReference>
<feature type="region of interest" description="Disordered" evidence="6">
    <location>
        <begin position="328"/>
        <end position="385"/>
    </location>
</feature>
<dbReference type="InterPro" id="IPR045843">
    <property type="entry name" value="IND-like"/>
</dbReference>
<keyword evidence="3" id="KW-0805">Transcription regulation</keyword>
<dbReference type="GO" id="GO:0000978">
    <property type="term" value="F:RNA polymerase II cis-regulatory region sequence-specific DNA binding"/>
    <property type="evidence" value="ECO:0007669"/>
    <property type="project" value="TreeGrafter"/>
</dbReference>
<organism evidence="8">
    <name type="scientific">Anthurium amnicola</name>
    <dbReference type="NCBI Taxonomy" id="1678845"/>
    <lineage>
        <taxon>Eukaryota</taxon>
        <taxon>Viridiplantae</taxon>
        <taxon>Streptophyta</taxon>
        <taxon>Embryophyta</taxon>
        <taxon>Tracheophyta</taxon>
        <taxon>Spermatophyta</taxon>
        <taxon>Magnoliopsida</taxon>
        <taxon>Liliopsida</taxon>
        <taxon>Araceae</taxon>
        <taxon>Pothoideae</taxon>
        <taxon>Potheae</taxon>
        <taxon>Anthurium</taxon>
    </lineage>
</organism>
<evidence type="ECO:0000256" key="1">
    <source>
        <dbReference type="ARBA" id="ARBA00004123"/>
    </source>
</evidence>
<keyword evidence="4" id="KW-0804">Transcription</keyword>
<dbReference type="GO" id="GO:0000981">
    <property type="term" value="F:DNA-binding transcription factor activity, RNA polymerase II-specific"/>
    <property type="evidence" value="ECO:0007669"/>
    <property type="project" value="TreeGrafter"/>
</dbReference>
<dbReference type="PANTHER" id="PTHR16223">
    <property type="entry name" value="TRANSCRIPTION FACTOR BHLH83-RELATED"/>
    <property type="match status" value="1"/>
</dbReference>
<feature type="compositionally biased region" description="Low complexity" evidence="6">
    <location>
        <begin position="1"/>
        <end position="19"/>
    </location>
</feature>
<proteinExistence type="inferred from homology"/>
<comment type="subcellular location">
    <subcellularLocation>
        <location evidence="1">Nucleus</location>
    </subcellularLocation>
</comment>
<name>A0A1D1YTT5_9ARAE</name>
<dbReference type="PROSITE" id="PS50888">
    <property type="entry name" value="BHLH"/>
    <property type="match status" value="1"/>
</dbReference>
<evidence type="ECO:0000256" key="3">
    <source>
        <dbReference type="ARBA" id="ARBA00023015"/>
    </source>
</evidence>
<dbReference type="SUPFAM" id="SSF47459">
    <property type="entry name" value="HLH, helix-loop-helix DNA-binding domain"/>
    <property type="match status" value="1"/>
</dbReference>
<dbReference type="AlphaFoldDB" id="A0A1D1YTT5"/>
<dbReference type="InterPro" id="IPR011598">
    <property type="entry name" value="bHLH_dom"/>
</dbReference>
<keyword evidence="5" id="KW-0539">Nucleus</keyword>
<feature type="region of interest" description="Disordered" evidence="6">
    <location>
        <begin position="1"/>
        <end position="21"/>
    </location>
</feature>
<feature type="domain" description="BHLH" evidence="7">
    <location>
        <begin position="375"/>
        <end position="424"/>
    </location>
</feature>